<dbReference type="AlphaFoldDB" id="A0A3D8VUC7"/>
<evidence type="ECO:0000313" key="2">
    <source>
        <dbReference type="EMBL" id="RDY72638.1"/>
    </source>
</evidence>
<dbReference type="Pfam" id="PF01863">
    <property type="entry name" value="YgjP-like"/>
    <property type="match status" value="1"/>
</dbReference>
<gene>
    <name evidence="2" type="ORF">DXT76_00645</name>
</gene>
<protein>
    <submittedName>
        <fullName evidence="2">DUF45 domain-containing protein</fullName>
    </submittedName>
</protein>
<accession>A0A3D8VUC7</accession>
<dbReference type="EMBL" id="QTLC01000004">
    <property type="protein sequence ID" value="RDY72638.1"/>
    <property type="molecule type" value="Genomic_DNA"/>
</dbReference>
<comment type="caution">
    <text evidence="2">The sequence shown here is derived from an EMBL/GenBank/DDBJ whole genome shotgun (WGS) entry which is preliminary data.</text>
</comment>
<evidence type="ECO:0000313" key="3">
    <source>
        <dbReference type="Proteomes" id="UP000257032"/>
    </source>
</evidence>
<evidence type="ECO:0000259" key="1">
    <source>
        <dbReference type="Pfam" id="PF01863"/>
    </source>
</evidence>
<dbReference type="InterPro" id="IPR002725">
    <property type="entry name" value="YgjP-like_metallopeptidase"/>
</dbReference>
<sequence length="194" mass="23101">MMPTVTFDKRKITYTVEKQEVSFIKIYLDDLNGVKVTVSPQKEEAKIQAFVEKKADWIFEKWQKTHEDLYAVDEFTASENEKISYLGRSYRLKIEHKDEAHFAFRKGTFLFAYPETWTAEEANRQLRVEASQWLSRKAEEKFSTLSDVQVVSEQDYLRLGVKDQDRIHLNWRLVQRSKQKIQETIEDLIHEKTC</sequence>
<feature type="domain" description="YgjP-like metallopeptidase" evidence="1">
    <location>
        <begin position="24"/>
        <end position="145"/>
    </location>
</feature>
<proteinExistence type="predicted"/>
<dbReference type="Proteomes" id="UP000257032">
    <property type="component" value="Unassembled WGS sequence"/>
</dbReference>
<name>A0A3D8VUC7_9BACI</name>
<reference evidence="2 3" key="1">
    <citation type="submission" date="2018-08" db="EMBL/GenBank/DDBJ databases">
        <title>Genome sequence of strict halophilic Halobacillus trueperi SS1 isolated from Lunsu, a salty water body of North West Himalayas.</title>
        <authorList>
            <person name="Gupta S."/>
            <person name="Sharma P."/>
            <person name="Dev K."/>
            <person name="Baumler D."/>
            <person name="Sourirajan A."/>
        </authorList>
    </citation>
    <scope>NUCLEOTIDE SEQUENCE [LARGE SCALE GENOMIC DNA]</scope>
    <source>
        <strain evidence="2 3">SS1</strain>
    </source>
</reference>
<organism evidence="2 3">
    <name type="scientific">Halobacillus trueperi</name>
    <dbReference type="NCBI Taxonomy" id="156205"/>
    <lineage>
        <taxon>Bacteria</taxon>
        <taxon>Bacillati</taxon>
        <taxon>Bacillota</taxon>
        <taxon>Bacilli</taxon>
        <taxon>Bacillales</taxon>
        <taxon>Bacillaceae</taxon>
        <taxon>Halobacillus</taxon>
    </lineage>
</organism>